<evidence type="ECO:0000313" key="1">
    <source>
        <dbReference type="EMBL" id="RQH54564.1"/>
    </source>
</evidence>
<accession>A0A3N6PHD8</accession>
<sequence>MPKISTTEEETNFSLIRENLPLINSRYFGQVTNKIRDFSARKFCKILPKISTTEEGKKFLGD</sequence>
<reference evidence="1 2" key="1">
    <citation type="journal article" date="2018" name="ACS Chem. Biol.">
        <title>Ketoreductase domain dysfunction expands chemodiversity: malyngamide biosynthesis in the cyanobacterium Okeania hirsuta.</title>
        <authorList>
            <person name="Moss N.A."/>
            <person name="Leao T."/>
            <person name="Rankin M."/>
            <person name="McCullough T.M."/>
            <person name="Qu P."/>
            <person name="Korobeynikov A."/>
            <person name="Smith J.L."/>
            <person name="Gerwick L."/>
            <person name="Gerwick W.H."/>
        </authorList>
    </citation>
    <scope>NUCLEOTIDE SEQUENCE [LARGE SCALE GENOMIC DNA]</scope>
    <source>
        <strain evidence="1 2">PAB10Feb10-1</strain>
    </source>
</reference>
<keyword evidence="2" id="KW-1185">Reference proteome</keyword>
<dbReference type="AlphaFoldDB" id="A0A3N6PHD8"/>
<comment type="caution">
    <text evidence="1">The sequence shown here is derived from an EMBL/GenBank/DDBJ whole genome shotgun (WGS) entry which is preliminary data.</text>
</comment>
<organism evidence="1 2">
    <name type="scientific">Okeania hirsuta</name>
    <dbReference type="NCBI Taxonomy" id="1458930"/>
    <lineage>
        <taxon>Bacteria</taxon>
        <taxon>Bacillati</taxon>
        <taxon>Cyanobacteriota</taxon>
        <taxon>Cyanophyceae</taxon>
        <taxon>Oscillatoriophycideae</taxon>
        <taxon>Oscillatoriales</taxon>
        <taxon>Microcoleaceae</taxon>
        <taxon>Okeania</taxon>
    </lineage>
</organism>
<gene>
    <name evidence="1" type="ORF">D5R40_03345</name>
</gene>
<name>A0A3N6PHD8_9CYAN</name>
<dbReference type="EMBL" id="RCBY01000010">
    <property type="protein sequence ID" value="RQH54564.1"/>
    <property type="molecule type" value="Genomic_DNA"/>
</dbReference>
<proteinExistence type="predicted"/>
<dbReference type="Proteomes" id="UP000269154">
    <property type="component" value="Unassembled WGS sequence"/>
</dbReference>
<evidence type="ECO:0000313" key="2">
    <source>
        <dbReference type="Proteomes" id="UP000269154"/>
    </source>
</evidence>
<protein>
    <submittedName>
        <fullName evidence="1">Uncharacterized protein</fullName>
    </submittedName>
</protein>